<dbReference type="InterPro" id="IPR014208">
    <property type="entry name" value="Spore_III_D"/>
</dbReference>
<evidence type="ECO:0000313" key="1">
    <source>
        <dbReference type="EMBL" id="HIQ62371.1"/>
    </source>
</evidence>
<protein>
    <submittedName>
        <fullName evidence="1">Sporulation transcriptional regulator SpoIIID</fullName>
    </submittedName>
</protein>
<feature type="non-terminal residue" evidence="1">
    <location>
        <position position="56"/>
    </location>
</feature>
<dbReference type="Proteomes" id="UP000886819">
    <property type="component" value="Unassembled WGS sequence"/>
</dbReference>
<evidence type="ECO:0000313" key="2">
    <source>
        <dbReference type="Proteomes" id="UP000886819"/>
    </source>
</evidence>
<organism evidence="1 2">
    <name type="scientific">Candidatus Avichristensenella intestinipullorum</name>
    <dbReference type="NCBI Taxonomy" id="2840693"/>
    <lineage>
        <taxon>Bacteria</taxon>
        <taxon>Bacillati</taxon>
        <taxon>Bacillota</taxon>
        <taxon>Clostridia</taxon>
        <taxon>Candidatus Avichristensenella</taxon>
    </lineage>
</organism>
<name>A0A9D0YVX7_9FIRM</name>
<reference evidence="1" key="2">
    <citation type="journal article" date="2021" name="PeerJ">
        <title>Extensive microbial diversity within the chicken gut microbiome revealed by metagenomics and culture.</title>
        <authorList>
            <person name="Gilroy R."/>
            <person name="Ravi A."/>
            <person name="Getino M."/>
            <person name="Pursley I."/>
            <person name="Horton D.L."/>
            <person name="Alikhan N.F."/>
            <person name="Baker D."/>
            <person name="Gharbi K."/>
            <person name="Hall N."/>
            <person name="Watson M."/>
            <person name="Adriaenssens E.M."/>
            <person name="Foster-Nyarko E."/>
            <person name="Jarju S."/>
            <person name="Secka A."/>
            <person name="Antonio M."/>
            <person name="Oren A."/>
            <person name="Chaudhuri R.R."/>
            <person name="La Ragione R."/>
            <person name="Hildebrand F."/>
            <person name="Pallen M.J."/>
        </authorList>
    </citation>
    <scope>NUCLEOTIDE SEQUENCE</scope>
    <source>
        <strain evidence="1">ChiHile30-977</strain>
    </source>
</reference>
<reference evidence="1" key="1">
    <citation type="submission" date="2020-10" db="EMBL/GenBank/DDBJ databases">
        <authorList>
            <person name="Gilroy R."/>
        </authorList>
    </citation>
    <scope>NUCLEOTIDE SEQUENCE</scope>
    <source>
        <strain evidence="1">ChiHile30-977</strain>
    </source>
</reference>
<proteinExistence type="predicted"/>
<dbReference type="EMBL" id="DVFI01000029">
    <property type="protein sequence ID" value="HIQ62371.1"/>
    <property type="molecule type" value="Genomic_DNA"/>
</dbReference>
<comment type="caution">
    <text evidence="1">The sequence shown here is derived from an EMBL/GenBank/DDBJ whole genome shotgun (WGS) entry which is preliminary data.</text>
</comment>
<sequence>MRDGLELRVLKTGEFLVEKGATVREAARQFGVSKSTVHKDVGERLADLDSALFREV</sequence>
<gene>
    <name evidence="1" type="ORF">IAA66_02130</name>
</gene>
<dbReference type="AlphaFoldDB" id="A0A9D0YVX7"/>
<accession>A0A9D0YVX7</accession>
<dbReference type="Pfam" id="PF12116">
    <property type="entry name" value="SpoIIID"/>
    <property type="match status" value="1"/>
</dbReference>